<reference evidence="2" key="1">
    <citation type="submission" date="2022-12" db="EMBL/GenBank/DDBJ databases">
        <authorList>
            <person name="Petersen C."/>
        </authorList>
    </citation>
    <scope>NUCLEOTIDE SEQUENCE</scope>
    <source>
        <strain evidence="2">IBT 16125</strain>
    </source>
</reference>
<gene>
    <name evidence="2" type="ORF">N7458_011456</name>
</gene>
<protein>
    <submittedName>
        <fullName evidence="2">Uncharacterized protein</fullName>
    </submittedName>
</protein>
<keyword evidence="3" id="KW-1185">Reference proteome</keyword>
<comment type="caution">
    <text evidence="2">The sequence shown here is derived from an EMBL/GenBank/DDBJ whole genome shotgun (WGS) entry which is preliminary data.</text>
</comment>
<dbReference type="EMBL" id="JAPVEA010000009">
    <property type="protein sequence ID" value="KAJ5432300.1"/>
    <property type="molecule type" value="Genomic_DNA"/>
</dbReference>
<feature type="region of interest" description="Disordered" evidence="1">
    <location>
        <begin position="1"/>
        <end position="26"/>
    </location>
</feature>
<sequence length="127" mass="13887">MCREKGNEEERKEVEQKGLKNETGEAEGMGLLQWQRKWGGSPDEGTVRSTPWVSSVWYGSYGRYLIHAGTAGATTAHSGTVVAPTPLPPIFPDYWLHSNPAPISVPDPPLSFFFGLAETLGAPPFTR</sequence>
<dbReference type="AlphaFoldDB" id="A0AAD6FXH1"/>
<dbReference type="RefSeq" id="XP_056759592.1">
    <property type="nucleotide sequence ID" value="XM_056914838.1"/>
</dbReference>
<feature type="compositionally biased region" description="Basic and acidic residues" evidence="1">
    <location>
        <begin position="1"/>
        <end position="23"/>
    </location>
</feature>
<dbReference type="GeneID" id="81605081"/>
<organism evidence="2 3">
    <name type="scientific">Penicillium daleae</name>
    <dbReference type="NCBI Taxonomy" id="63821"/>
    <lineage>
        <taxon>Eukaryota</taxon>
        <taxon>Fungi</taxon>
        <taxon>Dikarya</taxon>
        <taxon>Ascomycota</taxon>
        <taxon>Pezizomycotina</taxon>
        <taxon>Eurotiomycetes</taxon>
        <taxon>Eurotiomycetidae</taxon>
        <taxon>Eurotiales</taxon>
        <taxon>Aspergillaceae</taxon>
        <taxon>Penicillium</taxon>
    </lineage>
</organism>
<accession>A0AAD6FXH1</accession>
<evidence type="ECO:0000256" key="1">
    <source>
        <dbReference type="SAM" id="MobiDB-lite"/>
    </source>
</evidence>
<reference evidence="2" key="2">
    <citation type="journal article" date="2023" name="IMA Fungus">
        <title>Comparative genomic study of the Penicillium genus elucidates a diverse pangenome and 15 lateral gene transfer events.</title>
        <authorList>
            <person name="Petersen C."/>
            <person name="Sorensen T."/>
            <person name="Nielsen M.R."/>
            <person name="Sondergaard T.E."/>
            <person name="Sorensen J.L."/>
            <person name="Fitzpatrick D.A."/>
            <person name="Frisvad J.C."/>
            <person name="Nielsen K.L."/>
        </authorList>
    </citation>
    <scope>NUCLEOTIDE SEQUENCE</scope>
    <source>
        <strain evidence="2">IBT 16125</strain>
    </source>
</reference>
<dbReference type="Proteomes" id="UP001213681">
    <property type="component" value="Unassembled WGS sequence"/>
</dbReference>
<evidence type="ECO:0000313" key="3">
    <source>
        <dbReference type="Proteomes" id="UP001213681"/>
    </source>
</evidence>
<evidence type="ECO:0000313" key="2">
    <source>
        <dbReference type="EMBL" id="KAJ5432300.1"/>
    </source>
</evidence>
<name>A0AAD6FXH1_9EURO</name>
<proteinExistence type="predicted"/>